<keyword evidence="2" id="KW-0547">Nucleotide-binding</keyword>
<keyword evidence="5" id="KW-0251">Elongation factor</keyword>
<dbReference type="InterPro" id="IPR045864">
    <property type="entry name" value="aa-tRNA-synth_II/BPL/LPL"/>
</dbReference>
<evidence type="ECO:0000313" key="5">
    <source>
        <dbReference type="EMBL" id="MFC4700467.1"/>
    </source>
</evidence>
<name>A0ABV9LVE3_9ALTE</name>
<evidence type="ECO:0000256" key="1">
    <source>
        <dbReference type="ARBA" id="ARBA00022598"/>
    </source>
</evidence>
<dbReference type="EC" id="6.3.1.-" evidence="5"/>
<keyword evidence="6" id="KW-1185">Reference proteome</keyword>
<keyword evidence="5" id="KW-0648">Protein biosynthesis</keyword>
<protein>
    <submittedName>
        <fullName evidence="5">Elongation factor P--(R)-beta-lysine ligase</fullName>
        <ecNumber evidence="5">6.3.1.-</ecNumber>
    </submittedName>
</protein>
<proteinExistence type="predicted"/>
<dbReference type="EMBL" id="JBHSGU010000002">
    <property type="protein sequence ID" value="MFC4700467.1"/>
    <property type="molecule type" value="Genomic_DNA"/>
</dbReference>
<dbReference type="PANTHER" id="PTHR42918:SF6">
    <property type="entry name" value="ELONGATION FACTOR P--(R)-BETA-LYSINE LIGASE"/>
    <property type="match status" value="1"/>
</dbReference>
<evidence type="ECO:0000259" key="4">
    <source>
        <dbReference type="PROSITE" id="PS50862"/>
    </source>
</evidence>
<dbReference type="NCBIfam" id="NF006828">
    <property type="entry name" value="PRK09350.1"/>
    <property type="match status" value="1"/>
</dbReference>
<comment type="caution">
    <text evidence="5">The sequence shown here is derived from an EMBL/GenBank/DDBJ whole genome shotgun (WGS) entry which is preliminary data.</text>
</comment>
<evidence type="ECO:0000256" key="3">
    <source>
        <dbReference type="ARBA" id="ARBA00022840"/>
    </source>
</evidence>
<keyword evidence="3" id="KW-0067">ATP-binding</keyword>
<accession>A0ABV9LVE3</accession>
<evidence type="ECO:0000256" key="2">
    <source>
        <dbReference type="ARBA" id="ARBA00022741"/>
    </source>
</evidence>
<dbReference type="PANTHER" id="PTHR42918">
    <property type="entry name" value="LYSYL-TRNA SYNTHETASE"/>
    <property type="match status" value="1"/>
</dbReference>
<gene>
    <name evidence="5" type="primary">epmA</name>
    <name evidence="5" type="ORF">ACFO4O_09880</name>
</gene>
<dbReference type="NCBIfam" id="TIGR00462">
    <property type="entry name" value="genX"/>
    <property type="match status" value="1"/>
</dbReference>
<sequence length="328" mass="36947">MQWQPSASIERLRQRAAFLSQIRAFFAARNVMEVETPALCAGTITDVYLNGLPVQRRSSSTHAPLYLQTSPEFSMKRLLAAGAPDIYQMAKCFREDESGRLHNVEFTMLEWYRLGFSMHELIAEVSDLLAHVLPCERAAIRQMSYQQAFIDSLDIDPLSVTLDTLVELANTKGFGDYILQLKQSNHEQQALQDAILQLLFSQCIEPNIGQDYPVCVYEFPASQASLAKLAPCGKTALRFEFYYRSVELANGFEELTDAKLQRKRFEQDNALRQSLQLPTKPIDERFLGALEHGLPQCSGVALGVDRLIMLALKADAISEVISFDETRA</sequence>
<dbReference type="SUPFAM" id="SSF55681">
    <property type="entry name" value="Class II aaRS and biotin synthetases"/>
    <property type="match status" value="1"/>
</dbReference>
<dbReference type="Proteomes" id="UP001595897">
    <property type="component" value="Unassembled WGS sequence"/>
</dbReference>
<dbReference type="InterPro" id="IPR018149">
    <property type="entry name" value="Lys-tRNA-synth_II_C"/>
</dbReference>
<dbReference type="InterPro" id="IPR004364">
    <property type="entry name" value="Aa-tRNA-synt_II"/>
</dbReference>
<dbReference type="Gene3D" id="3.30.930.10">
    <property type="entry name" value="Bira Bifunctional Protein, Domain 2"/>
    <property type="match status" value="1"/>
</dbReference>
<reference evidence="6" key="1">
    <citation type="journal article" date="2019" name="Int. J. Syst. Evol. Microbiol.">
        <title>The Global Catalogue of Microorganisms (GCM) 10K type strain sequencing project: providing services to taxonomists for standard genome sequencing and annotation.</title>
        <authorList>
            <consortium name="The Broad Institute Genomics Platform"/>
            <consortium name="The Broad Institute Genome Sequencing Center for Infectious Disease"/>
            <person name="Wu L."/>
            <person name="Ma J."/>
        </authorList>
    </citation>
    <scope>NUCLEOTIDE SEQUENCE [LARGE SCALE GENOMIC DNA]</scope>
    <source>
        <strain evidence="6">KACC 12507</strain>
    </source>
</reference>
<dbReference type="InterPro" id="IPR006195">
    <property type="entry name" value="aa-tRNA-synth_II"/>
</dbReference>
<dbReference type="RefSeq" id="WP_382407899.1">
    <property type="nucleotide sequence ID" value="NZ_JBHSGU010000002.1"/>
</dbReference>
<dbReference type="PROSITE" id="PS50862">
    <property type="entry name" value="AA_TRNA_LIGASE_II"/>
    <property type="match status" value="1"/>
</dbReference>
<feature type="domain" description="Aminoacyl-transfer RNA synthetases class-II family profile" evidence="4">
    <location>
        <begin position="12"/>
        <end position="328"/>
    </location>
</feature>
<organism evidence="5 6">
    <name type="scientific">Glaciecola siphonariae</name>
    <dbReference type="NCBI Taxonomy" id="521012"/>
    <lineage>
        <taxon>Bacteria</taxon>
        <taxon>Pseudomonadati</taxon>
        <taxon>Pseudomonadota</taxon>
        <taxon>Gammaproteobacteria</taxon>
        <taxon>Alteromonadales</taxon>
        <taxon>Alteromonadaceae</taxon>
        <taxon>Glaciecola</taxon>
    </lineage>
</organism>
<dbReference type="InterPro" id="IPR004525">
    <property type="entry name" value="EpmA"/>
</dbReference>
<keyword evidence="1 5" id="KW-0436">Ligase</keyword>
<evidence type="ECO:0000313" key="6">
    <source>
        <dbReference type="Proteomes" id="UP001595897"/>
    </source>
</evidence>
<dbReference type="GO" id="GO:0016874">
    <property type="term" value="F:ligase activity"/>
    <property type="evidence" value="ECO:0007669"/>
    <property type="project" value="UniProtKB-KW"/>
</dbReference>
<dbReference type="GO" id="GO:0003746">
    <property type="term" value="F:translation elongation factor activity"/>
    <property type="evidence" value="ECO:0007669"/>
    <property type="project" value="UniProtKB-KW"/>
</dbReference>
<dbReference type="PRINTS" id="PR00982">
    <property type="entry name" value="TRNASYNTHLYS"/>
</dbReference>
<dbReference type="Pfam" id="PF00152">
    <property type="entry name" value="tRNA-synt_2"/>
    <property type="match status" value="1"/>
</dbReference>